<dbReference type="Proteomes" id="UP000504640">
    <property type="component" value="Unplaced"/>
</dbReference>
<dbReference type="GeneID" id="116530853"/>
<name>A0A6J3FHL4_SAPAP</name>
<evidence type="ECO:0000313" key="3">
    <source>
        <dbReference type="RefSeq" id="XP_032105198.1"/>
    </source>
</evidence>
<feature type="region of interest" description="Disordered" evidence="1">
    <location>
        <begin position="83"/>
        <end position="109"/>
    </location>
</feature>
<accession>A0A6J3FHL4</accession>
<proteinExistence type="predicted"/>
<dbReference type="AlphaFoldDB" id="A0A6J3FHL4"/>
<evidence type="ECO:0000313" key="2">
    <source>
        <dbReference type="Proteomes" id="UP000504640"/>
    </source>
</evidence>
<dbReference type="RefSeq" id="XP_032105198.1">
    <property type="nucleotide sequence ID" value="XM_032249307.1"/>
</dbReference>
<gene>
    <name evidence="3" type="primary">LOC116530853</name>
</gene>
<keyword evidence="2" id="KW-1185">Reference proteome</keyword>
<reference evidence="3" key="1">
    <citation type="submission" date="2025-08" db="UniProtKB">
        <authorList>
            <consortium name="RefSeq"/>
        </authorList>
    </citation>
    <scope>IDENTIFICATION</scope>
    <source>
        <tissue evidence="3">Blood</tissue>
    </source>
</reference>
<evidence type="ECO:0000256" key="1">
    <source>
        <dbReference type="SAM" id="MobiDB-lite"/>
    </source>
</evidence>
<organism evidence="2 3">
    <name type="scientific">Sapajus apella</name>
    <name type="common">Brown-capped capuchin</name>
    <name type="synonym">Cebus apella</name>
    <dbReference type="NCBI Taxonomy" id="9515"/>
    <lineage>
        <taxon>Eukaryota</taxon>
        <taxon>Metazoa</taxon>
        <taxon>Chordata</taxon>
        <taxon>Craniata</taxon>
        <taxon>Vertebrata</taxon>
        <taxon>Euteleostomi</taxon>
        <taxon>Mammalia</taxon>
        <taxon>Eutheria</taxon>
        <taxon>Euarchontoglires</taxon>
        <taxon>Primates</taxon>
        <taxon>Haplorrhini</taxon>
        <taxon>Platyrrhini</taxon>
        <taxon>Cebidae</taxon>
        <taxon>Cebinae</taxon>
        <taxon>Sapajus</taxon>
    </lineage>
</organism>
<feature type="region of interest" description="Disordered" evidence="1">
    <location>
        <begin position="28"/>
        <end position="54"/>
    </location>
</feature>
<sequence>MEADGKGRVGVLARKEGALTAGATLDPRVAAGPAFPRSSGLVAQPAPPPAPRGELLRTWQTHTTDAESDTQGRRLRELLVAAASPEQVEPSVSLEEDGAHGPSAPDKRTYSLSAHALSQRNLPTGLRRRAAAHSLPLREEGRWSRGLAELLRLPKFCPAQRPRL</sequence>
<protein>
    <submittedName>
        <fullName evidence="3">Uncharacterized protein LOC116530853</fullName>
    </submittedName>
</protein>